<dbReference type="Pfam" id="PF07992">
    <property type="entry name" value="Pyr_redox_2"/>
    <property type="match status" value="1"/>
</dbReference>
<dbReference type="PANTHER" id="PTHR42783">
    <property type="entry name" value="GLUTAMATE SYNTHASE [NADPH] SMALL CHAIN"/>
    <property type="match status" value="1"/>
</dbReference>
<dbReference type="Gene3D" id="3.50.50.60">
    <property type="entry name" value="FAD/NAD(P)-binding domain"/>
    <property type="match status" value="2"/>
</dbReference>
<evidence type="ECO:0000313" key="3">
    <source>
        <dbReference type="Proteomes" id="UP000653692"/>
    </source>
</evidence>
<name>A0A832ZIA7_9EURY</name>
<dbReference type="Proteomes" id="UP000653692">
    <property type="component" value="Unassembled WGS sequence"/>
</dbReference>
<proteinExistence type="predicted"/>
<accession>A0A832ZIA7</accession>
<dbReference type="AlphaFoldDB" id="A0A832ZIA7"/>
<dbReference type="PANTHER" id="PTHR42783:SF3">
    <property type="entry name" value="GLUTAMATE SYNTHASE [NADPH] SMALL CHAIN-RELATED"/>
    <property type="match status" value="1"/>
</dbReference>
<dbReference type="PRINTS" id="PR00469">
    <property type="entry name" value="PNDRDTASEII"/>
</dbReference>
<dbReference type="NCBIfam" id="NF009409">
    <property type="entry name" value="PRK12770.1"/>
    <property type="match status" value="1"/>
</dbReference>
<dbReference type="SUPFAM" id="SSF51971">
    <property type="entry name" value="Nucleotide-binding domain"/>
    <property type="match status" value="1"/>
</dbReference>
<evidence type="ECO:0000259" key="1">
    <source>
        <dbReference type="Pfam" id="PF07992"/>
    </source>
</evidence>
<sequence length="353" mass="38675">MRGMRFAFFCREKPAPTGKRIAIVGAGPAGLSAAGYLVCQGHEVHIYDKLPEPGGLMLFGIPEFRIPVYRVREGYKELESAFEVKFFLRAKVICGAEKNEAGDEFVERTTSLRELAENYDAVLIATGAWESWLPNIEGADLDGVFPALEYLFRIKSAKLGHMDWKDIISPEGKKVIVIGAGHTAVDAALESLLLGAEKVYMSYRRTIKEAPAGAYEINLLKQRGVQWLELTMPVRIIGEGGKVRGIELVRTKLGEPDESGRRKPVPVEGSNFVLDVDYVIFAIGQTPTPPSGKDLNIAVDRKGRIVVDDRHMTSVEGIFAAGDVVTGPSKVGQAVRDGLYAARSMHVWLMGGE</sequence>
<dbReference type="EMBL" id="DQUR01000202">
    <property type="protein sequence ID" value="HIP89466.1"/>
    <property type="molecule type" value="Genomic_DNA"/>
</dbReference>
<comment type="caution">
    <text evidence="2">The sequence shown here is derived from an EMBL/GenBank/DDBJ whole genome shotgun (WGS) entry which is preliminary data.</text>
</comment>
<feature type="domain" description="FAD/NAD(P)-binding" evidence="1">
    <location>
        <begin position="20"/>
        <end position="338"/>
    </location>
</feature>
<dbReference type="InterPro" id="IPR036188">
    <property type="entry name" value="FAD/NAD-bd_sf"/>
</dbReference>
<dbReference type="GO" id="GO:0016491">
    <property type="term" value="F:oxidoreductase activity"/>
    <property type="evidence" value="ECO:0007669"/>
    <property type="project" value="InterPro"/>
</dbReference>
<dbReference type="InterPro" id="IPR023753">
    <property type="entry name" value="FAD/NAD-binding_dom"/>
</dbReference>
<dbReference type="PRINTS" id="PR00368">
    <property type="entry name" value="FADPNR"/>
</dbReference>
<gene>
    <name evidence="2" type="ORF">EYH24_06005</name>
</gene>
<evidence type="ECO:0000313" key="2">
    <source>
        <dbReference type="EMBL" id="HIP89466.1"/>
    </source>
</evidence>
<reference evidence="2" key="1">
    <citation type="journal article" date="2020" name="ISME J.">
        <title>Gammaproteobacteria mediating utilization of methyl-, sulfur- and petroleum organic compounds in deep ocean hydrothermal plumes.</title>
        <authorList>
            <person name="Zhou Z."/>
            <person name="Liu Y."/>
            <person name="Pan J."/>
            <person name="Cron B.R."/>
            <person name="Toner B.M."/>
            <person name="Anantharaman K."/>
            <person name="Breier J.A."/>
            <person name="Dick G.J."/>
            <person name="Li M."/>
        </authorList>
    </citation>
    <scope>NUCLEOTIDE SEQUENCE</scope>
    <source>
        <strain evidence="2">SZUA-1476</strain>
    </source>
</reference>
<organism evidence="2 3">
    <name type="scientific">Thermococcus paralvinellae</name>
    <dbReference type="NCBI Taxonomy" id="582419"/>
    <lineage>
        <taxon>Archaea</taxon>
        <taxon>Methanobacteriati</taxon>
        <taxon>Methanobacteriota</taxon>
        <taxon>Thermococci</taxon>
        <taxon>Thermococcales</taxon>
        <taxon>Thermococcaceae</taxon>
        <taxon>Thermococcus</taxon>
    </lineage>
</organism>
<protein>
    <submittedName>
        <fullName evidence="2">Glutamate synthase</fullName>
    </submittedName>
</protein>